<dbReference type="AlphaFoldDB" id="A0A1Y2AWS7"/>
<evidence type="ECO:0000313" key="1">
    <source>
        <dbReference type="EMBL" id="ORY26936.1"/>
    </source>
</evidence>
<accession>A0A1Y2AWS7</accession>
<name>A0A1Y2AWS7_9FUNG</name>
<protein>
    <submittedName>
        <fullName evidence="1">Uncharacterized protein</fullName>
    </submittedName>
</protein>
<comment type="caution">
    <text evidence="1">The sequence shown here is derived from an EMBL/GenBank/DDBJ whole genome shotgun (WGS) entry which is preliminary data.</text>
</comment>
<dbReference type="Proteomes" id="UP000193642">
    <property type="component" value="Unassembled WGS sequence"/>
</dbReference>
<dbReference type="EMBL" id="MCGO01000106">
    <property type="protein sequence ID" value="ORY26936.1"/>
    <property type="molecule type" value="Genomic_DNA"/>
</dbReference>
<gene>
    <name evidence="1" type="ORF">BCR33DRAFT_30046</name>
</gene>
<sequence>MNFENSELIASESTVGLPIRHVNTVDSLRKAAIGPSMPVNENPVNKLFQSFARCRWTSRIRTRRLRGRRLPKTSRILTFIPFPLTRRSSNWVPFLSPMVDFLSKLQGRDSRRTVPTPSLQPKKPNSQNIGFLFWWILSPHVVCRHSHVPDVLPSAPTRQLNPLCVQPGSCHLDYYCHFLPSCVLRVAGLVFLFCDGQDQQPAG</sequence>
<proteinExistence type="predicted"/>
<reference evidence="1 2" key="1">
    <citation type="submission" date="2016-07" db="EMBL/GenBank/DDBJ databases">
        <title>Pervasive Adenine N6-methylation of Active Genes in Fungi.</title>
        <authorList>
            <consortium name="DOE Joint Genome Institute"/>
            <person name="Mondo S.J."/>
            <person name="Dannebaum R.O."/>
            <person name="Kuo R.C."/>
            <person name="Labutti K."/>
            <person name="Haridas S."/>
            <person name="Kuo A."/>
            <person name="Salamov A."/>
            <person name="Ahrendt S.R."/>
            <person name="Lipzen A."/>
            <person name="Sullivan W."/>
            <person name="Andreopoulos W.B."/>
            <person name="Clum A."/>
            <person name="Lindquist E."/>
            <person name="Daum C."/>
            <person name="Ramamoorthy G.K."/>
            <person name="Gryganskyi A."/>
            <person name="Culley D."/>
            <person name="Magnuson J.K."/>
            <person name="James T.Y."/>
            <person name="O'Malley M.A."/>
            <person name="Stajich J.E."/>
            <person name="Spatafora J.W."/>
            <person name="Visel A."/>
            <person name="Grigoriev I.V."/>
        </authorList>
    </citation>
    <scope>NUCLEOTIDE SEQUENCE [LARGE SCALE GENOMIC DNA]</scope>
    <source>
        <strain evidence="1 2">JEL800</strain>
    </source>
</reference>
<organism evidence="1 2">
    <name type="scientific">Rhizoclosmatium globosum</name>
    <dbReference type="NCBI Taxonomy" id="329046"/>
    <lineage>
        <taxon>Eukaryota</taxon>
        <taxon>Fungi</taxon>
        <taxon>Fungi incertae sedis</taxon>
        <taxon>Chytridiomycota</taxon>
        <taxon>Chytridiomycota incertae sedis</taxon>
        <taxon>Chytridiomycetes</taxon>
        <taxon>Chytridiales</taxon>
        <taxon>Chytriomycetaceae</taxon>
        <taxon>Rhizoclosmatium</taxon>
    </lineage>
</organism>
<keyword evidence="2" id="KW-1185">Reference proteome</keyword>
<evidence type="ECO:0000313" key="2">
    <source>
        <dbReference type="Proteomes" id="UP000193642"/>
    </source>
</evidence>